<keyword evidence="2" id="KW-1185">Reference proteome</keyword>
<proteinExistence type="predicted"/>
<sequence>MRDCSGVATPKTLKNALNFFGALSSNTAGLKEKVGKELEKRVEKTFGIKSAPDSVAGGAIYQNFYQALNKVDELR</sequence>
<dbReference type="Proteomes" id="UP001497744">
    <property type="component" value="Unassembled WGS sequence"/>
</dbReference>
<dbReference type="EMBL" id="BPLF01000005">
    <property type="protein sequence ID" value="GIX65689.1"/>
    <property type="molecule type" value="Genomic_DNA"/>
</dbReference>
<evidence type="ECO:0000313" key="1">
    <source>
        <dbReference type="EMBL" id="GIX65689.1"/>
    </source>
</evidence>
<dbReference type="AlphaFoldDB" id="A0AAV4M0W8"/>
<dbReference type="GeneID" id="94197170"/>
<comment type="caution">
    <text evidence="1">The sequence shown here is derived from an EMBL/GenBank/DDBJ whole genome shotgun (WGS) entry which is preliminary data.</text>
</comment>
<organism evidence="1 2">
    <name type="scientific">Babesia caballi</name>
    <dbReference type="NCBI Taxonomy" id="5871"/>
    <lineage>
        <taxon>Eukaryota</taxon>
        <taxon>Sar</taxon>
        <taxon>Alveolata</taxon>
        <taxon>Apicomplexa</taxon>
        <taxon>Aconoidasida</taxon>
        <taxon>Piroplasmida</taxon>
        <taxon>Babesiidae</taxon>
        <taxon>Babesia</taxon>
    </lineage>
</organism>
<reference evidence="1 2" key="1">
    <citation type="submission" date="2021-06" db="EMBL/GenBank/DDBJ databases">
        <title>Genome sequence of Babesia caballi.</title>
        <authorList>
            <person name="Yamagishi J."/>
            <person name="Kidaka T."/>
            <person name="Ochi A."/>
        </authorList>
    </citation>
    <scope>NUCLEOTIDE SEQUENCE [LARGE SCALE GENOMIC DNA]</scope>
    <source>
        <strain evidence="1">USDA-D6B2</strain>
    </source>
</reference>
<name>A0AAV4M0W8_BABCB</name>
<accession>A0AAV4M0W8</accession>
<dbReference type="RefSeq" id="XP_067717758.1">
    <property type="nucleotide sequence ID" value="XM_067861657.1"/>
</dbReference>
<gene>
    <name evidence="1" type="ORF">BcabD6B2_51240</name>
</gene>
<protein>
    <submittedName>
        <fullName evidence="1">Uncharacterized protein</fullName>
    </submittedName>
</protein>
<evidence type="ECO:0000313" key="2">
    <source>
        <dbReference type="Proteomes" id="UP001497744"/>
    </source>
</evidence>